<organism evidence="2 3">
    <name type="scientific">Diversispora epigaea</name>
    <dbReference type="NCBI Taxonomy" id="1348612"/>
    <lineage>
        <taxon>Eukaryota</taxon>
        <taxon>Fungi</taxon>
        <taxon>Fungi incertae sedis</taxon>
        <taxon>Mucoromycota</taxon>
        <taxon>Glomeromycotina</taxon>
        <taxon>Glomeromycetes</taxon>
        <taxon>Diversisporales</taxon>
        <taxon>Diversisporaceae</taxon>
        <taxon>Diversispora</taxon>
    </lineage>
</organism>
<comment type="caution">
    <text evidence="2">The sequence shown here is derived from an EMBL/GenBank/DDBJ whole genome shotgun (WGS) entry which is preliminary data.</text>
</comment>
<sequence>MSQGKEEIVYCPAGHSYNNNNYINEPIGICDSCIKEHFIKEFKTWTSGNSEIDEIIQESQKNHQGCGYKLKLQWIPYDNFRIIKHIADGGYGSVYSSILKNGLKHWWNFNKQDWKYYDGNKKAALKEINYSRYDISKFLKEVKNIMIANDWKYIIRCFGFSKNPFTQNYIIVMDLYDDSLNKFITKCFLNLRWKSKIYLLNNIYGSIPYIPPEVLRGNVFTKKGDIYSFGGIMYEMATGKQPFHDRAHDTYLIIDICNGLRPKIPNIMSDWIPKLYSDLMEKCWSSNPSERPTSQELSNVFYNLFSKLRDNKIINDILQQFTIADENQEKAIKYQKQESSLSSSISHPQSCYISRSIHTLHGLHNSLEGIKSGKSQDPNLLKFNETSTSNVSIDPNELRECINWEKEIQNKAEKRSFSDNIFFLSHIIIIITLRLFTGFKKNEYLSKETIRRKLNRLKLKDECFENLVDEFF</sequence>
<dbReference type="EMBL" id="PQFF01000285">
    <property type="protein sequence ID" value="RHZ65772.1"/>
    <property type="molecule type" value="Genomic_DNA"/>
</dbReference>
<dbReference type="PANTHER" id="PTHR44329">
    <property type="entry name" value="SERINE/THREONINE-PROTEIN KINASE TNNI3K-RELATED"/>
    <property type="match status" value="1"/>
</dbReference>
<name>A0A397HRY3_9GLOM</name>
<evidence type="ECO:0000313" key="3">
    <source>
        <dbReference type="Proteomes" id="UP000266861"/>
    </source>
</evidence>
<dbReference type="AlphaFoldDB" id="A0A397HRY3"/>
<dbReference type="Proteomes" id="UP000266861">
    <property type="component" value="Unassembled WGS sequence"/>
</dbReference>
<reference evidence="2 3" key="1">
    <citation type="submission" date="2018-08" db="EMBL/GenBank/DDBJ databases">
        <title>Genome and evolution of the arbuscular mycorrhizal fungus Diversispora epigaea (formerly Glomus versiforme) and its bacterial endosymbionts.</title>
        <authorList>
            <person name="Sun X."/>
            <person name="Fei Z."/>
            <person name="Harrison M."/>
        </authorList>
    </citation>
    <scope>NUCLEOTIDE SEQUENCE [LARGE SCALE GENOMIC DNA]</scope>
    <source>
        <strain evidence="2 3">IT104</strain>
    </source>
</reference>
<dbReference type="InterPro" id="IPR051681">
    <property type="entry name" value="Ser/Thr_Kinases-Pseudokinases"/>
</dbReference>
<dbReference type="InterPro" id="IPR000719">
    <property type="entry name" value="Prot_kinase_dom"/>
</dbReference>
<dbReference type="InterPro" id="IPR001245">
    <property type="entry name" value="Ser-Thr/Tyr_kinase_cat_dom"/>
</dbReference>
<dbReference type="PROSITE" id="PS50011">
    <property type="entry name" value="PROTEIN_KINASE_DOM"/>
    <property type="match status" value="1"/>
</dbReference>
<protein>
    <recommendedName>
        <fullName evidence="1">Protein kinase domain-containing protein</fullName>
    </recommendedName>
</protein>
<dbReference type="GO" id="GO:0005524">
    <property type="term" value="F:ATP binding"/>
    <property type="evidence" value="ECO:0007669"/>
    <property type="project" value="InterPro"/>
</dbReference>
<keyword evidence="3" id="KW-1185">Reference proteome</keyword>
<dbReference type="SUPFAM" id="SSF56112">
    <property type="entry name" value="Protein kinase-like (PK-like)"/>
    <property type="match status" value="1"/>
</dbReference>
<evidence type="ECO:0000259" key="1">
    <source>
        <dbReference type="PROSITE" id="PS50011"/>
    </source>
</evidence>
<gene>
    <name evidence="2" type="ORF">Glove_311g33</name>
</gene>
<proteinExistence type="predicted"/>
<dbReference type="OrthoDB" id="2304381at2759"/>
<dbReference type="Gene3D" id="1.10.510.10">
    <property type="entry name" value="Transferase(Phosphotransferase) domain 1"/>
    <property type="match status" value="2"/>
</dbReference>
<accession>A0A397HRY3</accession>
<dbReference type="STRING" id="1348612.A0A397HRY3"/>
<feature type="domain" description="Protein kinase" evidence="1">
    <location>
        <begin position="1"/>
        <end position="305"/>
    </location>
</feature>
<dbReference type="Pfam" id="PF07714">
    <property type="entry name" value="PK_Tyr_Ser-Thr"/>
    <property type="match status" value="1"/>
</dbReference>
<dbReference type="GO" id="GO:0004674">
    <property type="term" value="F:protein serine/threonine kinase activity"/>
    <property type="evidence" value="ECO:0007669"/>
    <property type="project" value="TreeGrafter"/>
</dbReference>
<dbReference type="InterPro" id="IPR011009">
    <property type="entry name" value="Kinase-like_dom_sf"/>
</dbReference>
<evidence type="ECO:0000313" key="2">
    <source>
        <dbReference type="EMBL" id="RHZ65772.1"/>
    </source>
</evidence>